<comment type="caution">
    <text evidence="1">The sequence shown here is derived from an EMBL/GenBank/DDBJ whole genome shotgun (WGS) entry which is preliminary data.</text>
</comment>
<accession>A0AAN9UIF6</accession>
<protein>
    <recommendedName>
        <fullName evidence="3">Quinone oxidoreductase</fullName>
    </recommendedName>
</protein>
<dbReference type="AlphaFoldDB" id="A0AAN9UIF6"/>
<sequence length="331" mass="35061">MHIAQVTNWSEGPRYTTVPDLPPPTFDQLQLRVLAAGLHQVVRSRASGMHYSARELPHNVGVDCVGLHEPTGRLYYAFSLEAGLGTFADFVNVARESAYALPEGANGDNIDPARFAASLNPAMSSWMALTQRTGAPLDAGPGKTGLPPKFTALVLGATSASGRLAARAARELGAARVVGVARDAAALERLTLAGLLDEHVVLRDPVASTDYSSVAAAGPDVILDYVYGEAAVHLLSSLRTRKPVQYVAIGGLSGQREVVVPSALLRSGDITIRGAAPGAWRLSALERELPALVAKVATWELAEAQPVPLKDIAEVWNDKEVARKGRIVFVP</sequence>
<gene>
    <name evidence="1" type="ORF">SLS62_009241</name>
</gene>
<keyword evidence="2" id="KW-1185">Reference proteome</keyword>
<dbReference type="Proteomes" id="UP001320420">
    <property type="component" value="Unassembled WGS sequence"/>
</dbReference>
<dbReference type="SUPFAM" id="SSF51735">
    <property type="entry name" value="NAD(P)-binding Rossmann-fold domains"/>
    <property type="match status" value="1"/>
</dbReference>
<dbReference type="GO" id="GO:0016491">
    <property type="term" value="F:oxidoreductase activity"/>
    <property type="evidence" value="ECO:0007669"/>
    <property type="project" value="TreeGrafter"/>
</dbReference>
<organism evidence="1 2">
    <name type="scientific">Diatrype stigma</name>
    <dbReference type="NCBI Taxonomy" id="117547"/>
    <lineage>
        <taxon>Eukaryota</taxon>
        <taxon>Fungi</taxon>
        <taxon>Dikarya</taxon>
        <taxon>Ascomycota</taxon>
        <taxon>Pezizomycotina</taxon>
        <taxon>Sordariomycetes</taxon>
        <taxon>Xylariomycetidae</taxon>
        <taxon>Xylariales</taxon>
        <taxon>Diatrypaceae</taxon>
        <taxon>Diatrype</taxon>
    </lineage>
</organism>
<dbReference type="EMBL" id="JAKJXP020000094">
    <property type="protein sequence ID" value="KAK7747085.1"/>
    <property type="molecule type" value="Genomic_DNA"/>
</dbReference>
<proteinExistence type="predicted"/>
<dbReference type="Gene3D" id="3.40.50.720">
    <property type="entry name" value="NAD(P)-binding Rossmann-like Domain"/>
    <property type="match status" value="1"/>
</dbReference>
<name>A0AAN9UIF6_9PEZI</name>
<reference evidence="1 2" key="1">
    <citation type="submission" date="2024-02" db="EMBL/GenBank/DDBJ databases">
        <title>De novo assembly and annotation of 12 fungi associated with fruit tree decline syndrome in Ontario, Canada.</title>
        <authorList>
            <person name="Sulman M."/>
            <person name="Ellouze W."/>
            <person name="Ilyukhin E."/>
        </authorList>
    </citation>
    <scope>NUCLEOTIDE SEQUENCE [LARGE SCALE GENOMIC DNA]</scope>
    <source>
        <strain evidence="1 2">M11/M66-122</strain>
    </source>
</reference>
<dbReference type="InterPro" id="IPR036291">
    <property type="entry name" value="NAD(P)-bd_dom_sf"/>
</dbReference>
<dbReference type="Gene3D" id="3.90.180.10">
    <property type="entry name" value="Medium-chain alcohol dehydrogenases, catalytic domain"/>
    <property type="match status" value="1"/>
</dbReference>
<dbReference type="InterPro" id="IPR011032">
    <property type="entry name" value="GroES-like_sf"/>
</dbReference>
<dbReference type="PANTHER" id="PTHR43677:SF11">
    <property type="entry name" value="ZINC-CONTAINING ALCOHOL DEHYDROGENASE"/>
    <property type="match status" value="1"/>
</dbReference>
<evidence type="ECO:0008006" key="3">
    <source>
        <dbReference type="Google" id="ProtNLM"/>
    </source>
</evidence>
<evidence type="ECO:0000313" key="1">
    <source>
        <dbReference type="EMBL" id="KAK7747085.1"/>
    </source>
</evidence>
<dbReference type="SUPFAM" id="SSF50129">
    <property type="entry name" value="GroES-like"/>
    <property type="match status" value="1"/>
</dbReference>
<dbReference type="PANTHER" id="PTHR43677">
    <property type="entry name" value="SHORT-CHAIN DEHYDROGENASE/REDUCTASE"/>
    <property type="match status" value="1"/>
</dbReference>
<dbReference type="InterPro" id="IPR051397">
    <property type="entry name" value="Zn-ADH-like_protein"/>
</dbReference>
<evidence type="ECO:0000313" key="2">
    <source>
        <dbReference type="Proteomes" id="UP001320420"/>
    </source>
</evidence>